<dbReference type="Proteomes" id="UP000287233">
    <property type="component" value="Chromosome"/>
</dbReference>
<dbReference type="AlphaFoldDB" id="A0A410FRU2"/>
<evidence type="ECO:0000313" key="2">
    <source>
        <dbReference type="Proteomes" id="UP000287233"/>
    </source>
</evidence>
<organism evidence="1 2">
    <name type="scientific">Bipolaricaulis sibiricus</name>
    <dbReference type="NCBI Taxonomy" id="2501609"/>
    <lineage>
        <taxon>Bacteria</taxon>
        <taxon>Candidatus Bipolaricaulota</taxon>
        <taxon>Candidatus Bipolaricaulia</taxon>
        <taxon>Candidatus Bipolaricaulales</taxon>
        <taxon>Candidatus Bipolaricaulaceae</taxon>
        <taxon>Candidatus Bipolaricaulis</taxon>
    </lineage>
</organism>
<evidence type="ECO:0000313" key="1">
    <source>
        <dbReference type="EMBL" id="QAA75939.1"/>
    </source>
</evidence>
<protein>
    <submittedName>
        <fullName evidence="1">Uncharacterized protein</fullName>
    </submittedName>
</protein>
<sequence length="48" mass="5478">MSVTNHERIGRTPAYNALVQSWPEILRLARTGSGERAETRTMFSEEEV</sequence>
<dbReference type="KEGG" id="bih:BIP78_0171"/>
<proteinExistence type="predicted"/>
<reference evidence="2" key="1">
    <citation type="submission" date="2018-12" db="EMBL/GenBank/DDBJ databases">
        <title>Complete genome sequence of an uncultured bacterium of the candidate phylum Bipolaricaulota.</title>
        <authorList>
            <person name="Kadnikov V.V."/>
            <person name="Mardanov A.V."/>
            <person name="Beletsky A.V."/>
            <person name="Frank Y.A."/>
            <person name="Karnachuk O.V."/>
            <person name="Ravin N.V."/>
        </authorList>
    </citation>
    <scope>NUCLEOTIDE SEQUENCE [LARGE SCALE GENOMIC DNA]</scope>
</reference>
<dbReference type="EMBL" id="CP034928">
    <property type="protein sequence ID" value="QAA75939.1"/>
    <property type="molecule type" value="Genomic_DNA"/>
</dbReference>
<gene>
    <name evidence="1" type="ORF">BIP78_0171</name>
</gene>
<name>A0A410FRU2_BIPS1</name>
<accession>A0A410FRU2</accession>